<keyword evidence="4 7" id="KW-0694">RNA-binding</keyword>
<feature type="domain" description="Large ribosomal subunit protein eL19" evidence="10">
    <location>
        <begin position="2"/>
        <end position="145"/>
    </location>
</feature>
<evidence type="ECO:0000256" key="2">
    <source>
        <dbReference type="ARBA" id="ARBA00011838"/>
    </source>
</evidence>
<dbReference type="RefSeq" id="WP_058739669.1">
    <property type="nucleotide sequence ID" value="NZ_CP011266.1"/>
</dbReference>
<feature type="region of interest" description="Disordered" evidence="9">
    <location>
        <begin position="54"/>
        <end position="93"/>
    </location>
</feature>
<dbReference type="Gene3D" id="1.10.1200.240">
    <property type="match status" value="1"/>
</dbReference>
<dbReference type="GO" id="GO:0070180">
    <property type="term" value="F:large ribosomal subunit rRNA binding"/>
    <property type="evidence" value="ECO:0007669"/>
    <property type="project" value="UniProtKB-UniRule"/>
</dbReference>
<reference evidence="11 12" key="1">
    <citation type="submission" date="2015-04" db="EMBL/GenBank/DDBJ databases">
        <title>The complete genome sequence of the rumen methanogen Methanobrevibacter millerae SM9.</title>
        <authorList>
            <person name="Leahy S.C."/>
            <person name="Kelly W.J."/>
            <person name="Pacheco D.M."/>
            <person name="Li D."/>
            <person name="Altermann E."/>
            <person name="Attwood G.T."/>
        </authorList>
    </citation>
    <scope>NUCLEOTIDE SEQUENCE [LARGE SCALE GENOMIC DNA]</scope>
    <source>
        <strain evidence="11 12">SM9</strain>
    </source>
</reference>
<dbReference type="InterPro" id="IPR039547">
    <property type="entry name" value="Ribosomal_eL19"/>
</dbReference>
<protein>
    <recommendedName>
        <fullName evidence="7">Large ribosomal subunit protein eL19</fullName>
    </recommendedName>
</protein>
<dbReference type="InterPro" id="IPR033936">
    <property type="entry name" value="Ribosomal_eL19_arc"/>
</dbReference>
<dbReference type="PANTHER" id="PTHR10722">
    <property type="entry name" value="60S RIBOSOMAL PROTEIN L19"/>
    <property type="match status" value="1"/>
</dbReference>
<evidence type="ECO:0000256" key="8">
    <source>
        <dbReference type="RuleBase" id="RU000574"/>
    </source>
</evidence>
<evidence type="ECO:0000313" key="11">
    <source>
        <dbReference type="EMBL" id="ALT69436.1"/>
    </source>
</evidence>
<dbReference type="KEGG" id="mmil:sm9_1669"/>
<evidence type="ECO:0000256" key="9">
    <source>
        <dbReference type="SAM" id="MobiDB-lite"/>
    </source>
</evidence>
<dbReference type="SUPFAM" id="SSF48140">
    <property type="entry name" value="Ribosomal protein L19 (L19e)"/>
    <property type="match status" value="1"/>
</dbReference>
<evidence type="ECO:0000256" key="6">
    <source>
        <dbReference type="ARBA" id="ARBA00023274"/>
    </source>
</evidence>
<dbReference type="OrthoDB" id="11624at2157"/>
<dbReference type="Pfam" id="PF01280">
    <property type="entry name" value="Ribosomal_L19e"/>
    <property type="match status" value="1"/>
</dbReference>
<dbReference type="NCBIfam" id="NF006343">
    <property type="entry name" value="PRK08570.1"/>
    <property type="match status" value="1"/>
</dbReference>
<feature type="compositionally biased region" description="Basic residues" evidence="9">
    <location>
        <begin position="71"/>
        <end position="93"/>
    </location>
</feature>
<keyword evidence="5 7" id="KW-0689">Ribosomal protein</keyword>
<gene>
    <name evidence="7" type="primary">rpl19e</name>
    <name evidence="11" type="ORF">sm9_1669</name>
</gene>
<dbReference type="Gene3D" id="1.10.1650.10">
    <property type="match status" value="1"/>
</dbReference>
<keyword evidence="3 7" id="KW-0699">rRNA-binding</keyword>
<comment type="subunit">
    <text evidence="2 7">Part of the 50S ribosomal subunit.</text>
</comment>
<comment type="function">
    <text evidence="7">Binds to the 23S rRNA.</text>
</comment>
<dbReference type="HAMAP" id="MF_01475">
    <property type="entry name" value="Ribosomal_eL19"/>
    <property type="match status" value="1"/>
</dbReference>
<sequence length="151" mass="17240">MNLTTQKRLAASILKVGLNRVWIDPERIEEVSMAITRDGVKQLINDGAIKAKPQKGISSYRSKKIAEQKAKGKRKGAGSRKGAKKARTPKKKQWMTTIRALRKDLKEMREDEVIDATTYRKLYKMAKGGAFRSKSYMRNYARDHDLIKGDE</sequence>
<dbReference type="InterPro" id="IPR000196">
    <property type="entry name" value="Ribosomal_eL19_dom"/>
</dbReference>
<evidence type="ECO:0000256" key="7">
    <source>
        <dbReference type="HAMAP-Rule" id="MF_01475"/>
    </source>
</evidence>
<accession>A0A0U3CLQ2</accession>
<evidence type="ECO:0000256" key="5">
    <source>
        <dbReference type="ARBA" id="ARBA00022980"/>
    </source>
</evidence>
<dbReference type="FunFam" id="1.10.1650.10:FF:000001">
    <property type="entry name" value="Ribosomal protein L19"/>
    <property type="match status" value="1"/>
</dbReference>
<evidence type="ECO:0000256" key="4">
    <source>
        <dbReference type="ARBA" id="ARBA00022884"/>
    </source>
</evidence>
<dbReference type="InterPro" id="IPR035970">
    <property type="entry name" value="60S_ribosomal_eL19_sf"/>
</dbReference>
<proteinExistence type="inferred from homology"/>
<evidence type="ECO:0000256" key="3">
    <source>
        <dbReference type="ARBA" id="ARBA00022730"/>
    </source>
</evidence>
<dbReference type="AlphaFoldDB" id="A0A0U3CLQ2"/>
<dbReference type="InterPro" id="IPR057260">
    <property type="entry name" value="Ribosomal_L19e_C"/>
</dbReference>
<keyword evidence="6 7" id="KW-0687">Ribonucleoprotein</keyword>
<dbReference type="GO" id="GO:0022625">
    <property type="term" value="C:cytosolic large ribosomal subunit"/>
    <property type="evidence" value="ECO:0007669"/>
    <property type="project" value="InterPro"/>
</dbReference>
<dbReference type="EMBL" id="CP011266">
    <property type="protein sequence ID" value="ALT69436.1"/>
    <property type="molecule type" value="Genomic_DNA"/>
</dbReference>
<dbReference type="GO" id="GO:0003735">
    <property type="term" value="F:structural constituent of ribosome"/>
    <property type="evidence" value="ECO:0007669"/>
    <property type="project" value="InterPro"/>
</dbReference>
<dbReference type="InterPro" id="IPR015972">
    <property type="entry name" value="Ribosomal_eL19_dom1"/>
</dbReference>
<dbReference type="GO" id="GO:0006412">
    <property type="term" value="P:translation"/>
    <property type="evidence" value="ECO:0007669"/>
    <property type="project" value="UniProtKB-UniRule"/>
</dbReference>
<dbReference type="Proteomes" id="UP000067738">
    <property type="component" value="Chromosome"/>
</dbReference>
<evidence type="ECO:0000313" key="12">
    <source>
        <dbReference type="Proteomes" id="UP000067738"/>
    </source>
</evidence>
<dbReference type="SMART" id="SM01416">
    <property type="entry name" value="Ribosomal_L19e"/>
    <property type="match status" value="1"/>
</dbReference>
<dbReference type="Pfam" id="PF25476">
    <property type="entry name" value="Ribosomal_L19e_C"/>
    <property type="match status" value="1"/>
</dbReference>
<dbReference type="PATRIC" id="fig|230361.4.peg.1729"/>
<organism evidence="11 12">
    <name type="scientific">Methanobrevibacter millerae</name>
    <dbReference type="NCBI Taxonomy" id="230361"/>
    <lineage>
        <taxon>Archaea</taxon>
        <taxon>Methanobacteriati</taxon>
        <taxon>Methanobacteriota</taxon>
        <taxon>Methanomada group</taxon>
        <taxon>Methanobacteria</taxon>
        <taxon>Methanobacteriales</taxon>
        <taxon>Methanobacteriaceae</taxon>
        <taxon>Methanobrevibacter</taxon>
    </lineage>
</organism>
<comment type="similarity">
    <text evidence="1 7 8">Belongs to the eukaryotic ribosomal protein eL19 family.</text>
</comment>
<dbReference type="InterPro" id="IPR023638">
    <property type="entry name" value="Ribosomal_eL19_CS"/>
</dbReference>
<evidence type="ECO:0000259" key="10">
    <source>
        <dbReference type="SMART" id="SM01416"/>
    </source>
</evidence>
<dbReference type="PROSITE" id="PS00526">
    <property type="entry name" value="RIBOSOMAL_L19E"/>
    <property type="match status" value="1"/>
</dbReference>
<evidence type="ECO:0000256" key="1">
    <source>
        <dbReference type="ARBA" id="ARBA00011082"/>
    </source>
</evidence>
<dbReference type="CDD" id="cd01418">
    <property type="entry name" value="Ribosomal_L19e_A"/>
    <property type="match status" value="1"/>
</dbReference>
<name>A0A0U3CLQ2_9EURY</name>
<dbReference type="InterPro" id="IPR057259">
    <property type="entry name" value="Ribosomal_L19e"/>
</dbReference>
<keyword evidence="12" id="KW-1185">Reference proteome</keyword>
<dbReference type="GeneID" id="26736611"/>